<gene>
    <name evidence="2" type="ORF">AVDCRST_MAG85-1754</name>
</gene>
<dbReference type="AlphaFoldDB" id="A0A6J4SJT8"/>
<keyword evidence="1" id="KW-0812">Transmembrane</keyword>
<evidence type="ECO:0000313" key="2">
    <source>
        <dbReference type="EMBL" id="CAA9501019.1"/>
    </source>
</evidence>
<name>A0A6J4SJT8_9ACTN</name>
<reference evidence="2" key="1">
    <citation type="submission" date="2020-02" db="EMBL/GenBank/DDBJ databases">
        <authorList>
            <person name="Meier V. D."/>
        </authorList>
    </citation>
    <scope>NUCLEOTIDE SEQUENCE</scope>
    <source>
        <strain evidence="2">AVDCRST_MAG85</strain>
    </source>
</reference>
<protein>
    <submittedName>
        <fullName evidence="2">Uncharacterized protein</fullName>
    </submittedName>
</protein>
<keyword evidence="1" id="KW-0472">Membrane</keyword>
<proteinExistence type="predicted"/>
<evidence type="ECO:0000256" key="1">
    <source>
        <dbReference type="SAM" id="Phobius"/>
    </source>
</evidence>
<dbReference type="EMBL" id="CADCVT010000191">
    <property type="protein sequence ID" value="CAA9501019.1"/>
    <property type="molecule type" value="Genomic_DNA"/>
</dbReference>
<keyword evidence="1" id="KW-1133">Transmembrane helix</keyword>
<accession>A0A6J4SJT8</accession>
<sequence length="228" mass="24285">MRRRAVEILVVGALLVLAGYAYWIVPFATERTPRLVSTPSPFARYAPEPVVVPADGRACLDRVGLSPRIGAAVVRLADPKSVEPVALEVELRARGYVARGETRGRPRTGGEIIVDVRGPREDALGVACIVNRAEDDVTLSATSDPRIQTRSQSSVNGNPVGPDVGLIFLEPKPESLASLAGVIADRVTVWKPGIVGPWLVWILLVVVAIGVPAGALWAYAQGDDDGRD</sequence>
<organism evidence="2">
    <name type="scientific">uncultured Solirubrobacteraceae bacterium</name>
    <dbReference type="NCBI Taxonomy" id="1162706"/>
    <lineage>
        <taxon>Bacteria</taxon>
        <taxon>Bacillati</taxon>
        <taxon>Actinomycetota</taxon>
        <taxon>Thermoleophilia</taxon>
        <taxon>Solirubrobacterales</taxon>
        <taxon>Solirubrobacteraceae</taxon>
        <taxon>environmental samples</taxon>
    </lineage>
</organism>
<feature type="transmembrane region" description="Helical" evidence="1">
    <location>
        <begin position="198"/>
        <end position="220"/>
    </location>
</feature>